<evidence type="ECO:0000313" key="4">
    <source>
        <dbReference type="Proteomes" id="UP000001680"/>
    </source>
</evidence>
<dbReference type="Proteomes" id="UP000001680">
    <property type="component" value="Plasmid pBMC401"/>
</dbReference>
<name>B1Z651_BURA4</name>
<feature type="compositionally biased region" description="Low complexity" evidence="1">
    <location>
        <begin position="264"/>
        <end position="312"/>
    </location>
</feature>
<dbReference type="Pfam" id="PF07514">
    <property type="entry name" value="TraI_2"/>
    <property type="match status" value="1"/>
</dbReference>
<geneLocation type="plasmid" evidence="3 4">
    <name>pBMC401</name>
</geneLocation>
<dbReference type="InterPro" id="IPR011119">
    <property type="entry name" value="Unchr_helicase_relaxase_TraI"/>
</dbReference>
<protein>
    <recommendedName>
        <fullName evidence="2">Uncharacterized domain-containing protein</fullName>
    </recommendedName>
</protein>
<dbReference type="KEGG" id="bac:BamMC406_6503"/>
<dbReference type="AlphaFoldDB" id="B1Z651"/>
<feature type="region of interest" description="Disordered" evidence="1">
    <location>
        <begin position="264"/>
        <end position="346"/>
    </location>
</feature>
<dbReference type="HOGENOM" id="CLU_620647_0_0_4"/>
<gene>
    <name evidence="3" type="ordered locus">BamMC406_6503</name>
</gene>
<dbReference type="EMBL" id="CP001028">
    <property type="protein sequence ID" value="ACB68928.1"/>
    <property type="molecule type" value="Genomic_DNA"/>
</dbReference>
<reference evidence="4" key="1">
    <citation type="submission" date="2008-04" db="EMBL/GenBank/DDBJ databases">
        <title>Complete sequence of plasmid 1 of Burkholderia ambifaria MC40-6.</title>
        <authorList>
            <person name="Copeland A."/>
            <person name="Lucas S."/>
            <person name="Lapidus A."/>
            <person name="Glavina del Rio T."/>
            <person name="Dalin E."/>
            <person name="Tice H."/>
            <person name="Pitluck S."/>
            <person name="Chain P."/>
            <person name="Malfatti S."/>
            <person name="Shin M."/>
            <person name="Vergez L."/>
            <person name="Lang D."/>
            <person name="Schmutz J."/>
            <person name="Larimer F."/>
            <person name="Land M."/>
            <person name="Hauser L."/>
            <person name="Kyrpides N."/>
            <person name="Lykidis A."/>
            <person name="Ramette A."/>
            <person name="Konstantinidis K."/>
            <person name="Tiedje J."/>
            <person name="Richardson P."/>
        </authorList>
    </citation>
    <scope>NUCLEOTIDE SEQUENCE [LARGE SCALE GENOMIC DNA]</scope>
    <source>
        <strain evidence="4">MC40-6</strain>
        <plasmid evidence="4">Plasmid pBMC401</plasmid>
    </source>
</reference>
<keyword evidence="3" id="KW-0614">Plasmid</keyword>
<evidence type="ECO:0000256" key="1">
    <source>
        <dbReference type="SAM" id="MobiDB-lite"/>
    </source>
</evidence>
<proteinExistence type="predicted"/>
<dbReference type="Gene3D" id="1.10.3210.40">
    <property type="match status" value="1"/>
</dbReference>
<accession>B1Z651</accession>
<organism evidence="3 4">
    <name type="scientific">Burkholderia ambifaria (strain MC40-6)</name>
    <dbReference type="NCBI Taxonomy" id="398577"/>
    <lineage>
        <taxon>Bacteria</taxon>
        <taxon>Pseudomonadati</taxon>
        <taxon>Pseudomonadota</taxon>
        <taxon>Betaproteobacteria</taxon>
        <taxon>Burkholderiales</taxon>
        <taxon>Burkholderiaceae</taxon>
        <taxon>Burkholderia</taxon>
        <taxon>Burkholderia cepacia complex</taxon>
    </lineage>
</organism>
<feature type="domain" description="Uncharacterised" evidence="2">
    <location>
        <begin position="20"/>
        <end position="196"/>
    </location>
</feature>
<evidence type="ECO:0000313" key="3">
    <source>
        <dbReference type="EMBL" id="ACB68928.1"/>
    </source>
</evidence>
<evidence type="ECO:0000259" key="2">
    <source>
        <dbReference type="Pfam" id="PF07514"/>
    </source>
</evidence>
<sequence length="452" mass="48294">MMSGPRLFQSIDRSVLVANNERRIDLIAQCANEVSQAEFDRKWRTLVHRCADWFSSVPLSPELYREPGGAFRCTVETAFYAMRLAGGQKFGTNLPSERRRRIEPQYNYGVFLAAICSWLDEPYRHFEVVREADQLVWNPSIHGPAGPWLGGHPYRVTRRAAPLAVERMRTGMLAQALVGSELLAGLDAEVLAEVFGSINPTASPVGVESLTHRVVRQAISTAAEFDRKAQRGVFEPVKFAVPSAIHVAGELEPVVAPATIPASSTVAAPAPGATTAEGCAPSPITPAAPTTPTAQATTAAEGATASAVGAPSSPTPTSNPPQLAAPTPVESSGLVAQPTQSGAPSAVVDPAEMRAEHRVEPSPEAFDAVLKGAPRMIVDFFRALGQDVQAGKAKVRWSELGLVLPKRLIGSYGIASDTLIEHMRRRSLLLANEPMEVTLAPRAGELIQARGL</sequence>